<dbReference type="EMBL" id="RJTJ01000033">
    <property type="protein sequence ID" value="RUL98726.1"/>
    <property type="molecule type" value="Genomic_DNA"/>
</dbReference>
<organism evidence="2 3">
    <name type="scientific">Rhizobium chutanense</name>
    <dbReference type="NCBI Taxonomy" id="2035448"/>
    <lineage>
        <taxon>Bacteria</taxon>
        <taxon>Pseudomonadati</taxon>
        <taxon>Pseudomonadota</taxon>
        <taxon>Alphaproteobacteria</taxon>
        <taxon>Hyphomicrobiales</taxon>
        <taxon>Rhizobiaceae</taxon>
        <taxon>Rhizobium/Agrobacterium group</taxon>
        <taxon>Rhizobium</taxon>
    </lineage>
</organism>
<comment type="caution">
    <text evidence="2">The sequence shown here is derived from an EMBL/GenBank/DDBJ whole genome shotgun (WGS) entry which is preliminary data.</text>
</comment>
<sequence length="80" mass="8719">MLGNSTDAPGSLIPVLVTGIQPRRVRAVNDSSSDEESLAPRDLGALDSYDEHRNEGGEDGRSYEHRGGENLDILTLQNRK</sequence>
<evidence type="ECO:0000313" key="3">
    <source>
        <dbReference type="Proteomes" id="UP000278081"/>
    </source>
</evidence>
<evidence type="ECO:0000256" key="1">
    <source>
        <dbReference type="SAM" id="MobiDB-lite"/>
    </source>
</evidence>
<protein>
    <submittedName>
        <fullName evidence="2">Uncharacterized protein</fullName>
    </submittedName>
</protein>
<proteinExistence type="predicted"/>
<name>A0A3S0Q6P2_9HYPH</name>
<accession>A0A3S0Q6P2</accession>
<dbReference type="OrthoDB" id="8305267at2"/>
<dbReference type="AlphaFoldDB" id="A0A3S0Q6P2"/>
<feature type="region of interest" description="Disordered" evidence="1">
    <location>
        <begin position="26"/>
        <end position="80"/>
    </location>
</feature>
<reference evidence="2 3" key="1">
    <citation type="submission" date="2018-11" db="EMBL/GenBank/DDBJ databases">
        <title>Rhizobium chutanense sp. nov., isolated from root nodules of Phaseolus vulgaris in China.</title>
        <authorList>
            <person name="Huo Y."/>
        </authorList>
    </citation>
    <scope>NUCLEOTIDE SEQUENCE [LARGE SCALE GENOMIC DNA]</scope>
    <source>
        <strain evidence="2 3">C16</strain>
    </source>
</reference>
<feature type="compositionally biased region" description="Basic and acidic residues" evidence="1">
    <location>
        <begin position="49"/>
        <end position="69"/>
    </location>
</feature>
<gene>
    <name evidence="2" type="ORF">EFR84_27730</name>
</gene>
<dbReference type="Proteomes" id="UP000278081">
    <property type="component" value="Unassembled WGS sequence"/>
</dbReference>
<evidence type="ECO:0000313" key="2">
    <source>
        <dbReference type="EMBL" id="RUL98726.1"/>
    </source>
</evidence>